<evidence type="ECO:0000256" key="8">
    <source>
        <dbReference type="SAM" id="Phobius"/>
    </source>
</evidence>
<keyword evidence="3" id="KW-1003">Cell membrane</keyword>
<dbReference type="SUPFAM" id="SSF118215">
    <property type="entry name" value="Proton glutamate symport protein"/>
    <property type="match status" value="1"/>
</dbReference>
<dbReference type="InterPro" id="IPR036458">
    <property type="entry name" value="Na:dicarbo_symporter_sf"/>
</dbReference>
<keyword evidence="2" id="KW-0813">Transport</keyword>
<organism evidence="9 10">
    <name type="scientific">Saccharopolyspora cebuensis</name>
    <dbReference type="NCBI Taxonomy" id="418759"/>
    <lineage>
        <taxon>Bacteria</taxon>
        <taxon>Bacillati</taxon>
        <taxon>Actinomycetota</taxon>
        <taxon>Actinomycetes</taxon>
        <taxon>Pseudonocardiales</taxon>
        <taxon>Pseudonocardiaceae</taxon>
        <taxon>Saccharopolyspora</taxon>
    </lineage>
</organism>
<keyword evidence="6 8" id="KW-0472">Membrane</keyword>
<evidence type="ECO:0000256" key="3">
    <source>
        <dbReference type="ARBA" id="ARBA00022475"/>
    </source>
</evidence>
<evidence type="ECO:0000256" key="2">
    <source>
        <dbReference type="ARBA" id="ARBA00022448"/>
    </source>
</evidence>
<keyword evidence="10" id="KW-1185">Reference proteome</keyword>
<evidence type="ECO:0000256" key="4">
    <source>
        <dbReference type="ARBA" id="ARBA00022692"/>
    </source>
</evidence>
<gene>
    <name evidence="9" type="ORF">AB8O55_18160</name>
</gene>
<comment type="caution">
    <text evidence="9">The sequence shown here is derived from an EMBL/GenBank/DDBJ whole genome shotgun (WGS) entry which is preliminary data.</text>
</comment>
<dbReference type="Proteomes" id="UP001564626">
    <property type="component" value="Unassembled WGS sequence"/>
</dbReference>
<reference evidence="9 10" key="1">
    <citation type="submission" date="2024-08" db="EMBL/GenBank/DDBJ databases">
        <title>Genome mining of Saccharopolyspora cebuensis PGLac3 from Nigerian medicinal plant.</title>
        <authorList>
            <person name="Ezeobiora C.E."/>
            <person name="Igbokwe N.H."/>
            <person name="Amin D.H."/>
            <person name="Mendie U.E."/>
        </authorList>
    </citation>
    <scope>NUCLEOTIDE SEQUENCE [LARGE SCALE GENOMIC DNA]</scope>
    <source>
        <strain evidence="9 10">PGLac3</strain>
    </source>
</reference>
<feature type="transmembrane region" description="Helical" evidence="8">
    <location>
        <begin position="346"/>
        <end position="368"/>
    </location>
</feature>
<sequence>MASSSASARRTRVRFNPKVFAVAVLASLVLGALLGWLARAVDATWLITALDTIGTTFKNLLTFTVLPLIFTAIVVGITSLRSVGGGRTAARLGGRTALWFALTSLIAVLIGLVVASILQPGRGLVLQPDQQNLDSVGERTAGSWLDLLNGLVPQNLVAAFAEGETLQVVFVSLIIGAAAYSLGDKAEPFVRFNQSAFDVIQRVLGWIIRLAPIGTLGLIGHAVATYGNEFFLPLIKLTGGVYLACALVLLGVYPLLLRFVAKVGPGRFFAKTWTVLQFAFVSRSSSATLPLSRQAVVDLGVDRSYANFAVPLATTTKMDGCAAIYPAIASIFIANMFGIELGVVQYLTIIAVAVFGAIATAGVTGWFTMLTLTLAALGFPAEVVATGIAIAYAVDPILDMMRTMTNVAGQMVVPTVVARREGLLDDEVLAAPSAPPLLSGDAEPTGATADEDRTAKV</sequence>
<dbReference type="Gene3D" id="1.10.3860.10">
    <property type="entry name" value="Sodium:dicarboxylate symporter"/>
    <property type="match status" value="1"/>
</dbReference>
<evidence type="ECO:0000256" key="5">
    <source>
        <dbReference type="ARBA" id="ARBA00022989"/>
    </source>
</evidence>
<name>A0ABV4CJV2_9PSEU</name>
<keyword evidence="5 8" id="KW-1133">Transmembrane helix</keyword>
<comment type="subcellular location">
    <subcellularLocation>
        <location evidence="1">Cell membrane</location>
        <topology evidence="1">Multi-pass membrane protein</topology>
    </subcellularLocation>
</comment>
<feature type="transmembrane region" description="Helical" evidence="8">
    <location>
        <begin position="165"/>
        <end position="182"/>
    </location>
</feature>
<dbReference type="PANTHER" id="PTHR42865">
    <property type="entry name" value="PROTON/GLUTAMATE-ASPARTATE SYMPORTER"/>
    <property type="match status" value="1"/>
</dbReference>
<dbReference type="PRINTS" id="PR00173">
    <property type="entry name" value="EDTRNSPORT"/>
</dbReference>
<keyword evidence="4 8" id="KW-0812">Transmembrane</keyword>
<dbReference type="EMBL" id="JBGEHV010000034">
    <property type="protein sequence ID" value="MEY8041331.1"/>
    <property type="molecule type" value="Genomic_DNA"/>
</dbReference>
<feature type="transmembrane region" description="Helical" evidence="8">
    <location>
        <begin position="203"/>
        <end position="224"/>
    </location>
</feature>
<evidence type="ECO:0000256" key="1">
    <source>
        <dbReference type="ARBA" id="ARBA00004651"/>
    </source>
</evidence>
<accession>A0ABV4CJV2</accession>
<feature type="transmembrane region" description="Helical" evidence="8">
    <location>
        <begin position="64"/>
        <end position="84"/>
    </location>
</feature>
<proteinExistence type="predicted"/>
<evidence type="ECO:0000256" key="7">
    <source>
        <dbReference type="SAM" id="MobiDB-lite"/>
    </source>
</evidence>
<evidence type="ECO:0000256" key="6">
    <source>
        <dbReference type="ARBA" id="ARBA00023136"/>
    </source>
</evidence>
<dbReference type="Pfam" id="PF00375">
    <property type="entry name" value="SDF"/>
    <property type="match status" value="1"/>
</dbReference>
<evidence type="ECO:0000313" key="9">
    <source>
        <dbReference type="EMBL" id="MEY8041331.1"/>
    </source>
</evidence>
<dbReference type="InterPro" id="IPR001991">
    <property type="entry name" value="Na-dicarboxylate_symporter"/>
</dbReference>
<feature type="transmembrane region" description="Helical" evidence="8">
    <location>
        <begin position="322"/>
        <end position="339"/>
    </location>
</feature>
<feature type="transmembrane region" description="Helical" evidence="8">
    <location>
        <begin position="230"/>
        <end position="256"/>
    </location>
</feature>
<feature type="transmembrane region" description="Helical" evidence="8">
    <location>
        <begin position="374"/>
        <end position="394"/>
    </location>
</feature>
<feature type="region of interest" description="Disordered" evidence="7">
    <location>
        <begin position="432"/>
        <end position="457"/>
    </location>
</feature>
<protein>
    <submittedName>
        <fullName evidence="9">Dicarboxylate/amino acid:cation symporter</fullName>
    </submittedName>
</protein>
<feature type="transmembrane region" description="Helical" evidence="8">
    <location>
        <begin position="96"/>
        <end position="118"/>
    </location>
</feature>
<dbReference type="RefSeq" id="WP_345364081.1">
    <property type="nucleotide sequence ID" value="NZ_BAABII010000010.1"/>
</dbReference>
<dbReference type="PANTHER" id="PTHR42865:SF7">
    <property type="entry name" value="PROTON_GLUTAMATE-ASPARTATE SYMPORTER"/>
    <property type="match status" value="1"/>
</dbReference>
<evidence type="ECO:0000313" key="10">
    <source>
        <dbReference type="Proteomes" id="UP001564626"/>
    </source>
</evidence>